<evidence type="ECO:0008006" key="3">
    <source>
        <dbReference type="Google" id="ProtNLM"/>
    </source>
</evidence>
<reference evidence="2" key="1">
    <citation type="submission" date="2017-10" db="EMBL/GenBank/DDBJ databases">
        <authorList>
            <person name="Banno H."/>
            <person name="Chua N.-H."/>
        </authorList>
    </citation>
    <scope>NUCLEOTIDE SEQUENCE [LARGE SCALE GENOMIC DNA]</scope>
</reference>
<protein>
    <recommendedName>
        <fullName evidence="3">Minor tail protein</fullName>
    </recommendedName>
</protein>
<gene>
    <name evidence="1" type="ORF">PBI_MAHDIA_17</name>
</gene>
<proteinExistence type="predicted"/>
<dbReference type="EMBL" id="MG198783">
    <property type="protein sequence ID" value="ATW59016.1"/>
    <property type="molecule type" value="Genomic_DNA"/>
</dbReference>
<accession>A0A2H4P9W8</accession>
<evidence type="ECO:0000313" key="1">
    <source>
        <dbReference type="EMBL" id="ATW59016.1"/>
    </source>
</evidence>
<sequence length="275" mass="30535">MARGRNVRYISPDGEVWPLHGEGMGSKGIYLTSFTGIYHPQRVPVVLTPAYKRGAIPGPPKTDASKIGLKIFTTAETAEEWERVESRWWNAWSDEEDGTLEVESLSTGETRRQPIRLEKYPDDPFDYEPDTEMDWTMPCISYDPGWRGAILKASATGTGLTVIKLANPGDVEIWPHYTGDPVPGIRLPDGIGGDLVDIKSGDYDPDNGSWLVVTDQLDITVEDEANSQVVALLAGMMFQHPIPPDTKVLEVPIDLGSTETTVRAYMEPLYMRPWG</sequence>
<evidence type="ECO:0000313" key="2">
    <source>
        <dbReference type="Proteomes" id="UP000240384"/>
    </source>
</evidence>
<name>A0A2H4P9W8_9CAUD</name>
<organism evidence="1 2">
    <name type="scientific">Gordonia phage Mahdia</name>
    <dbReference type="NCBI Taxonomy" id="2047873"/>
    <lineage>
        <taxon>Viruses</taxon>
        <taxon>Duplodnaviria</taxon>
        <taxon>Heunggongvirae</taxon>
        <taxon>Uroviricota</taxon>
        <taxon>Caudoviricetes</taxon>
        <taxon>Gustavvirus</taxon>
        <taxon>Gustavvirus mahdia</taxon>
    </lineage>
</organism>
<dbReference type="OrthoDB" id="2557at10239"/>
<dbReference type="Proteomes" id="UP000240384">
    <property type="component" value="Segment"/>
</dbReference>
<keyword evidence="2" id="KW-1185">Reference proteome</keyword>